<dbReference type="Gene3D" id="3.20.170.40">
    <property type="entry name" value="Rifampin ADP-ribosyltransferase domain"/>
    <property type="match status" value="1"/>
</dbReference>
<comment type="caution">
    <text evidence="1">The sequence shown here is derived from an EMBL/GenBank/DDBJ whole genome shotgun (WGS) entry which is preliminary data.</text>
</comment>
<dbReference type="AlphaFoldDB" id="A0A543CX63"/>
<dbReference type="RefSeq" id="WP_142065365.1">
    <property type="nucleotide sequence ID" value="NZ_VFPA01000009.1"/>
</dbReference>
<dbReference type="EMBL" id="VFPA01000009">
    <property type="protein sequence ID" value="TQM01704.1"/>
    <property type="molecule type" value="Genomic_DNA"/>
</dbReference>
<gene>
    <name evidence="1" type="ORF">FB558_8606</name>
</gene>
<sequence length="290" mass="32270">MGKGARTRRQRPSTAAAIPTSSGLFFHGGVPGKDVGDLLLPATGLGLQYHYLVAGAVYDPGWVYVTTDAGAAHAYASRYLMGNGQPLRGDVYQVHPVGGVQLDPDYRLFPEAFARCPQARVTQVVARSVVLTNAEQAQRERRYQVWGHRDRPVWDEDGLIIPSDQMLANGVTREWTTLLRPWLGLGDVDARGRLLIAGRSADRWATILEVVPSLDRDHQIRCRRWPGRPAYRCVLCSDSTDDPQLAALHQLGDTAVRLIARVHNLPLRRLVQELAAAGRDRDRSRWAWLS</sequence>
<dbReference type="Proteomes" id="UP000315677">
    <property type="component" value="Unassembled WGS sequence"/>
</dbReference>
<name>A0A543CX63_9PSEU</name>
<dbReference type="OrthoDB" id="4613069at2"/>
<accession>A0A543CX63</accession>
<protein>
    <submittedName>
        <fullName evidence="1">Uncharacterized protein</fullName>
    </submittedName>
</protein>
<evidence type="ECO:0000313" key="2">
    <source>
        <dbReference type="Proteomes" id="UP000315677"/>
    </source>
</evidence>
<keyword evidence="2" id="KW-1185">Reference proteome</keyword>
<dbReference type="InterPro" id="IPR038611">
    <property type="entry name" value="Arr_sf"/>
</dbReference>
<proteinExistence type="predicted"/>
<evidence type="ECO:0000313" key="1">
    <source>
        <dbReference type="EMBL" id="TQM01704.1"/>
    </source>
</evidence>
<organism evidence="1 2">
    <name type="scientific">Pseudonocardia kunmingensis</name>
    <dbReference type="NCBI Taxonomy" id="630975"/>
    <lineage>
        <taxon>Bacteria</taxon>
        <taxon>Bacillati</taxon>
        <taxon>Actinomycetota</taxon>
        <taxon>Actinomycetes</taxon>
        <taxon>Pseudonocardiales</taxon>
        <taxon>Pseudonocardiaceae</taxon>
        <taxon>Pseudonocardia</taxon>
    </lineage>
</organism>
<reference evidence="1 2" key="1">
    <citation type="submission" date="2019-06" db="EMBL/GenBank/DDBJ databases">
        <title>Sequencing the genomes of 1000 actinobacteria strains.</title>
        <authorList>
            <person name="Klenk H.-P."/>
        </authorList>
    </citation>
    <scope>NUCLEOTIDE SEQUENCE [LARGE SCALE GENOMIC DNA]</scope>
    <source>
        <strain evidence="1 2">DSM 45301</strain>
    </source>
</reference>